<name>G4CRC1_9NEIS</name>
<evidence type="ECO:0000313" key="3">
    <source>
        <dbReference type="Proteomes" id="UP000005336"/>
    </source>
</evidence>
<sequence length="45" mass="5484">MQLIKKWNNIFFFLCCLVIFLINFKNQNNIMNFINIIFRQASMPV</sequence>
<dbReference type="AlphaFoldDB" id="G4CRC1"/>
<accession>G4CRC1</accession>
<keyword evidence="1" id="KW-1133">Transmembrane helix</keyword>
<keyword evidence="1" id="KW-0812">Transmembrane</keyword>
<proteinExistence type="predicted"/>
<dbReference type="EMBL" id="AGAZ01000060">
    <property type="protein sequence ID" value="EGZ45341.1"/>
    <property type="molecule type" value="Genomic_DNA"/>
</dbReference>
<keyword evidence="3" id="KW-1185">Reference proteome</keyword>
<feature type="transmembrane region" description="Helical" evidence="1">
    <location>
        <begin position="6"/>
        <end position="24"/>
    </location>
</feature>
<comment type="caution">
    <text evidence="2">The sequence shown here is derived from an EMBL/GenBank/DDBJ whole genome shotgun (WGS) entry which is preliminary data.</text>
</comment>
<protein>
    <submittedName>
        <fullName evidence="2">Uncharacterized protein</fullName>
    </submittedName>
</protein>
<gene>
    <name evidence="2" type="ORF">HMPREF9370_1631</name>
</gene>
<keyword evidence="1" id="KW-0472">Membrane</keyword>
<organism evidence="2 3">
    <name type="scientific">Neisseria wadsworthii 9715</name>
    <dbReference type="NCBI Taxonomy" id="1030841"/>
    <lineage>
        <taxon>Bacteria</taxon>
        <taxon>Pseudomonadati</taxon>
        <taxon>Pseudomonadota</taxon>
        <taxon>Betaproteobacteria</taxon>
        <taxon>Neisseriales</taxon>
        <taxon>Neisseriaceae</taxon>
        <taxon>Neisseria</taxon>
    </lineage>
</organism>
<dbReference type="Proteomes" id="UP000005336">
    <property type="component" value="Unassembled WGS sequence"/>
</dbReference>
<reference evidence="2 3" key="1">
    <citation type="submission" date="2011-06" db="EMBL/GenBank/DDBJ databases">
        <authorList>
            <person name="Muzny D."/>
            <person name="Qin X."/>
            <person name="Deng J."/>
            <person name="Jiang H."/>
            <person name="Liu Y."/>
            <person name="Qu J."/>
            <person name="Song X.-Z."/>
            <person name="Zhang L."/>
            <person name="Thornton R."/>
            <person name="Coyle M."/>
            <person name="Francisco L."/>
            <person name="Jackson L."/>
            <person name="Javaid M."/>
            <person name="Korchina V."/>
            <person name="Kovar C."/>
            <person name="Mata R."/>
            <person name="Mathew T."/>
            <person name="Ngo R."/>
            <person name="Nguyen L."/>
            <person name="Nguyen N."/>
            <person name="Okwuonu G."/>
            <person name="Ongeri F."/>
            <person name="Pham C."/>
            <person name="Simmons D."/>
            <person name="Wilczek-Boney K."/>
            <person name="Hale W."/>
            <person name="Jakkamsetti A."/>
            <person name="Pham P."/>
            <person name="Ruth R."/>
            <person name="San Lucas F."/>
            <person name="Warren J."/>
            <person name="Zhang J."/>
            <person name="Zhao Z."/>
            <person name="Zhou C."/>
            <person name="Zhu D."/>
            <person name="Lee S."/>
            <person name="Bess C."/>
            <person name="Blankenburg K."/>
            <person name="Forbes L."/>
            <person name="Fu Q."/>
            <person name="Gubbala S."/>
            <person name="Hirani K."/>
            <person name="Jayaseelan J.C."/>
            <person name="Lara F."/>
            <person name="Munidasa M."/>
            <person name="Palculict T."/>
            <person name="Patil S."/>
            <person name="Pu L.-L."/>
            <person name="Saada N."/>
            <person name="Tang L."/>
            <person name="Weissenberger G."/>
            <person name="Zhu Y."/>
            <person name="Hemphill L."/>
            <person name="Shang Y."/>
            <person name="Youmans B."/>
            <person name="Ayvaz T."/>
            <person name="Ross M."/>
            <person name="Santibanez J."/>
            <person name="Aqrawi P."/>
            <person name="Gross S."/>
            <person name="Joshi V."/>
            <person name="Fowler G."/>
            <person name="Nazareth L."/>
            <person name="Reid J."/>
            <person name="Worley K."/>
            <person name="Petrosino J."/>
            <person name="Highlander S."/>
            <person name="Gibbs R."/>
        </authorList>
    </citation>
    <scope>NUCLEOTIDE SEQUENCE [LARGE SCALE GENOMIC DNA]</scope>
    <source>
        <strain evidence="2 3">9715</strain>
    </source>
</reference>
<evidence type="ECO:0000256" key="1">
    <source>
        <dbReference type="SAM" id="Phobius"/>
    </source>
</evidence>
<evidence type="ECO:0000313" key="2">
    <source>
        <dbReference type="EMBL" id="EGZ45341.1"/>
    </source>
</evidence>
<dbReference type="HOGENOM" id="CLU_3202503_0_0_4"/>